<dbReference type="Pfam" id="PF07751">
    <property type="entry name" value="Abi_2"/>
    <property type="match status" value="1"/>
</dbReference>
<evidence type="ECO:0000313" key="1">
    <source>
        <dbReference type="EMBL" id="BDR54006.1"/>
    </source>
</evidence>
<dbReference type="RefSeq" id="WP_317643037.1">
    <property type="nucleotide sequence ID" value="NZ_AP026800.1"/>
</dbReference>
<organism evidence="1 2">
    <name type="scientific">Bombiscardovia apis</name>
    <dbReference type="NCBI Taxonomy" id="2932182"/>
    <lineage>
        <taxon>Bacteria</taxon>
        <taxon>Bacillati</taxon>
        <taxon>Actinomycetota</taxon>
        <taxon>Actinomycetes</taxon>
        <taxon>Bifidobacteriales</taxon>
        <taxon>Bifidobacteriaceae</taxon>
        <taxon>Bombiscardovia</taxon>
    </lineage>
</organism>
<dbReference type="InterPro" id="IPR011664">
    <property type="entry name" value="Abi_system_AbiD/AbiF-like"/>
</dbReference>
<dbReference type="Proteomes" id="UP001321748">
    <property type="component" value="Chromosome"/>
</dbReference>
<reference evidence="1 2" key="1">
    <citation type="journal article" date="2023" name="Microbiol. Spectr.">
        <title>Symbiosis of Carpenter Bees with Uncharacterized Lactic Acid Bacteria Showing NAD Auxotrophy.</title>
        <authorList>
            <person name="Kawasaki S."/>
            <person name="Ozawa K."/>
            <person name="Mori T."/>
            <person name="Yamamoto A."/>
            <person name="Ito M."/>
            <person name="Ohkuma M."/>
            <person name="Sakamoto M."/>
            <person name="Matsutani M."/>
        </authorList>
    </citation>
    <scope>NUCLEOTIDE SEQUENCE [LARGE SCALE GENOMIC DNA]</scope>
    <source>
        <strain evidence="1 2">KimH</strain>
    </source>
</reference>
<sequence length="316" mass="37103">MDKPFTTLSDQVRILRERGLECDEDTARVLAREGYYQVVNGYKPLFLKTNINQQDKYRDGAQFQHIYTLFCFDRDLRMLIFKYCEQAEAKLRTICSYVFTQAYPDDVYPYLEAKNYRVTADRSHLANWYKYKVEDLIDTFKHVIGLPPHRRPRFEKDYIQFYVAKHQHVPMWVLANSLSLGTMFKFFCYQSDSIRNAIAREFSRQYSFDHDDGTRFYFHDLQQKYNHIKDFRNICAHDERLYCARVDPSKGTSLAALLLDFESVLTSESAHKLKLDVFNLVQSLYGAVPDYVFDHITDSMGFPTATFAPAASSLGK</sequence>
<protein>
    <submittedName>
        <fullName evidence="1">Abi family protein</fullName>
    </submittedName>
</protein>
<name>A0ABN6SGI5_9BIFI</name>
<evidence type="ECO:0000313" key="2">
    <source>
        <dbReference type="Proteomes" id="UP001321748"/>
    </source>
</evidence>
<keyword evidence="2" id="KW-1185">Reference proteome</keyword>
<proteinExistence type="predicted"/>
<accession>A0ABN6SGI5</accession>
<gene>
    <name evidence="1" type="ORF">KIMH_01170</name>
</gene>
<dbReference type="EMBL" id="AP026800">
    <property type="protein sequence ID" value="BDR54006.1"/>
    <property type="molecule type" value="Genomic_DNA"/>
</dbReference>